<dbReference type="EMBL" id="JQ340389">
    <property type="protein sequence ID" value="AFB83964.1"/>
    <property type="molecule type" value="Genomic_DNA"/>
</dbReference>
<organism evidence="2 3">
    <name type="scientific">Vibrio phage pVp-1</name>
    <dbReference type="NCBI Taxonomy" id="1150989"/>
    <lineage>
        <taxon>Viruses</taxon>
        <taxon>Duplodnaviria</taxon>
        <taxon>Heunggongvirae</taxon>
        <taxon>Uroviricota</taxon>
        <taxon>Caudoviricetes</taxon>
        <taxon>Demerecviridae</taxon>
        <taxon>Ermolyevavirinae</taxon>
        <taxon>Vipunavirus</taxon>
        <taxon>Vipunavirus pVp1</taxon>
    </lineage>
</organism>
<evidence type="ECO:0000313" key="3">
    <source>
        <dbReference type="Proteomes" id="UP000007520"/>
    </source>
</evidence>
<dbReference type="GeneID" id="14013373"/>
<feature type="transmembrane region" description="Helical" evidence="1">
    <location>
        <begin position="290"/>
        <end position="312"/>
    </location>
</feature>
<keyword evidence="1" id="KW-0812">Transmembrane</keyword>
<proteinExistence type="predicted"/>
<protein>
    <submittedName>
        <fullName evidence="2">Uncharacterized protein</fullName>
    </submittedName>
</protein>
<dbReference type="RefSeq" id="YP_007007930.1">
    <property type="nucleotide sequence ID" value="NC_019529.1"/>
</dbReference>
<dbReference type="Proteomes" id="UP000007520">
    <property type="component" value="Segment"/>
</dbReference>
<evidence type="ECO:0000313" key="2">
    <source>
        <dbReference type="EMBL" id="AFB83964.1"/>
    </source>
</evidence>
<sequence>MVVSLLLTGLTEMSKYSGMWDTEILNGYVESKAPVEVSCEHSYPCNPRTVCSGSGKNRSCTTVYDTCYDHSYDVDWDVKTTVGNVTIDRVDRQGTTEPPRFTAVQIGEPASAAHAYVNYLKGAKDSLLYTKQETDKNYQDILVSYPRVFDYYRVKTVINQTKLDTRLEEVYLRQRMKELGAKKQVNIIVVFTNQNPDFFNVLLSHWGGVKKNDVLMMFGMKGDTVQWFKSTSFADGMDNRDLHVQLRNNAITKPYSIELFKEQINLVDEKFTRLPNKKFEYMIENIDPPAWLVFINIIVNLFITGIISHQLANNYERERV</sequence>
<evidence type="ECO:0000256" key="1">
    <source>
        <dbReference type="SAM" id="Phobius"/>
    </source>
</evidence>
<name>H6WXJ8_9CAUD</name>
<accession>H6WXJ8</accession>
<keyword evidence="3" id="KW-1185">Reference proteome</keyword>
<reference evidence="2 3" key="1">
    <citation type="journal article" date="2012" name="J. Virol.">
        <title>Complete Genome Sequence of a Novel Marine Siphovirus, pVp-1, Infecting Vibrio parahaemolyticus.</title>
        <authorList>
            <person name="Kim J.H."/>
            <person name="Jun J.W."/>
            <person name="Choresca C.H."/>
            <person name="Shin S.P."/>
            <person name="Han J.E."/>
            <person name="Park S.C."/>
        </authorList>
    </citation>
    <scope>NUCLEOTIDE SEQUENCE [LARGE SCALE GENOMIC DNA]</scope>
</reference>
<keyword evidence="1" id="KW-1133">Transmembrane helix</keyword>
<gene>
    <name evidence="2" type="ORF">pVp-1_0107</name>
</gene>
<dbReference type="KEGG" id="vg:14013373"/>
<dbReference type="OrthoDB" id="7124at10239"/>
<keyword evidence="1" id="KW-0472">Membrane</keyword>